<accession>A0A1I4TK22</accession>
<dbReference type="EMBL" id="FOUF01000032">
    <property type="protein sequence ID" value="SFM76993.1"/>
    <property type="molecule type" value="Genomic_DNA"/>
</dbReference>
<evidence type="ECO:0000256" key="1">
    <source>
        <dbReference type="ARBA" id="ARBA00022603"/>
    </source>
</evidence>
<dbReference type="Gene3D" id="3.40.50.150">
    <property type="entry name" value="Vaccinia Virus protein VP39"/>
    <property type="match status" value="1"/>
</dbReference>
<dbReference type="PANTHER" id="PTHR43861">
    <property type="entry name" value="TRANS-ACONITATE 2-METHYLTRANSFERASE-RELATED"/>
    <property type="match status" value="1"/>
</dbReference>
<dbReference type="InterPro" id="IPR041698">
    <property type="entry name" value="Methyltransf_25"/>
</dbReference>
<dbReference type="AlphaFoldDB" id="A0A1I4TK22"/>
<dbReference type="CDD" id="cd02440">
    <property type="entry name" value="AdoMet_MTases"/>
    <property type="match status" value="1"/>
</dbReference>
<dbReference type="GO" id="GO:0008168">
    <property type="term" value="F:methyltransferase activity"/>
    <property type="evidence" value="ECO:0007669"/>
    <property type="project" value="UniProtKB-KW"/>
</dbReference>
<evidence type="ECO:0000313" key="5">
    <source>
        <dbReference type="Proteomes" id="UP000199561"/>
    </source>
</evidence>
<protein>
    <submittedName>
        <fullName evidence="4">Methyltransferase domain-containing protein</fullName>
    </submittedName>
</protein>
<dbReference type="GO" id="GO:0032259">
    <property type="term" value="P:methylation"/>
    <property type="evidence" value="ECO:0007669"/>
    <property type="project" value="UniProtKB-KW"/>
</dbReference>
<dbReference type="STRING" id="52442.SAMN05421880_13231"/>
<proteinExistence type="predicted"/>
<dbReference type="PANTHER" id="PTHR43861:SF1">
    <property type="entry name" value="TRANS-ACONITATE 2-METHYLTRANSFERASE"/>
    <property type="match status" value="1"/>
</dbReference>
<evidence type="ECO:0000256" key="2">
    <source>
        <dbReference type="ARBA" id="ARBA00022679"/>
    </source>
</evidence>
<dbReference type="SUPFAM" id="SSF53335">
    <property type="entry name" value="S-adenosyl-L-methionine-dependent methyltransferases"/>
    <property type="match status" value="1"/>
</dbReference>
<dbReference type="InterPro" id="IPR029063">
    <property type="entry name" value="SAM-dependent_MTases_sf"/>
</dbReference>
<gene>
    <name evidence="4" type="ORF">SAMN05421880_13231</name>
</gene>
<evidence type="ECO:0000313" key="4">
    <source>
        <dbReference type="EMBL" id="SFM76993.1"/>
    </source>
</evidence>
<dbReference type="Pfam" id="PF13649">
    <property type="entry name" value="Methyltransf_25"/>
    <property type="match status" value="1"/>
</dbReference>
<keyword evidence="5" id="KW-1185">Reference proteome</keyword>
<keyword evidence="2 4" id="KW-0808">Transferase</keyword>
<organism evidence="4 5">
    <name type="scientific">Nitrosomonas nitrosa</name>
    <dbReference type="NCBI Taxonomy" id="52442"/>
    <lineage>
        <taxon>Bacteria</taxon>
        <taxon>Pseudomonadati</taxon>
        <taxon>Pseudomonadota</taxon>
        <taxon>Betaproteobacteria</taxon>
        <taxon>Nitrosomonadales</taxon>
        <taxon>Nitrosomonadaceae</taxon>
        <taxon>Nitrosomonas</taxon>
    </lineage>
</organism>
<feature type="domain" description="Methyltransferase" evidence="3">
    <location>
        <begin position="59"/>
        <end position="148"/>
    </location>
</feature>
<keyword evidence="1 4" id="KW-0489">Methyltransferase</keyword>
<evidence type="ECO:0000259" key="3">
    <source>
        <dbReference type="Pfam" id="PF13649"/>
    </source>
</evidence>
<sequence>MVKCIIMGEINWLQFMDNQTILAYDDTAEQVAALHKMLVPARIYWLIDRFFIKGEPCADVGCGIGRDSAWLSEHGYRVIGIDASEGMLQQASQLYPNNFFVQDSLPLLEKQSDSSYMNVLCSAVIMHLVDDQIAIAITNLMRITALGGVIIISFRGTSSKDLRENGKLYSVIDSGRLIALFVQSGAELLHHEVDFQEGRGVEWTNIVFRKLPALVV</sequence>
<reference evidence="4 5" key="1">
    <citation type="submission" date="2016-10" db="EMBL/GenBank/DDBJ databases">
        <authorList>
            <person name="de Groot N.N."/>
        </authorList>
    </citation>
    <scope>NUCLEOTIDE SEQUENCE [LARGE SCALE GENOMIC DNA]</scope>
    <source>
        <strain evidence="4 5">Nm146</strain>
    </source>
</reference>
<dbReference type="Proteomes" id="UP000199561">
    <property type="component" value="Unassembled WGS sequence"/>
</dbReference>
<name>A0A1I4TK22_9PROT</name>